<comment type="function">
    <text evidence="4 14">Catalyzes ATP-dependent phosphorylation of adenosylcobinamide and addition of GMP to adenosylcobinamide phosphate.</text>
</comment>
<evidence type="ECO:0000256" key="8">
    <source>
        <dbReference type="ARBA" id="ARBA00022573"/>
    </source>
</evidence>
<comment type="catalytic activity">
    <reaction evidence="3">
        <text>adenosylcob(III)inamide + GTP = adenosylcob(III)inamide phosphate + GDP + H(+)</text>
        <dbReference type="Rhea" id="RHEA:15765"/>
        <dbReference type="ChEBI" id="CHEBI:2480"/>
        <dbReference type="ChEBI" id="CHEBI:15378"/>
        <dbReference type="ChEBI" id="CHEBI:37565"/>
        <dbReference type="ChEBI" id="CHEBI:58189"/>
        <dbReference type="ChEBI" id="CHEBI:58502"/>
        <dbReference type="EC" id="2.7.1.156"/>
    </reaction>
</comment>
<keyword evidence="10 14" id="KW-0547">Nucleotide-binding</keyword>
<dbReference type="UniPathway" id="UPA00148">
    <property type="reaction ID" value="UER00236"/>
</dbReference>
<evidence type="ECO:0000256" key="1">
    <source>
        <dbReference type="ARBA" id="ARBA00000312"/>
    </source>
</evidence>
<dbReference type="SUPFAM" id="SSF52540">
    <property type="entry name" value="P-loop containing nucleoside triphosphate hydrolases"/>
    <property type="match status" value="1"/>
</dbReference>
<evidence type="ECO:0000256" key="6">
    <source>
        <dbReference type="ARBA" id="ARBA00005159"/>
    </source>
</evidence>
<dbReference type="GO" id="GO:0009236">
    <property type="term" value="P:cobalamin biosynthetic process"/>
    <property type="evidence" value="ECO:0007669"/>
    <property type="project" value="UniProtKB-UniRule"/>
</dbReference>
<name>A0A379Z4G0_9GAMM</name>
<dbReference type="GO" id="GO:0005524">
    <property type="term" value="F:ATP binding"/>
    <property type="evidence" value="ECO:0007669"/>
    <property type="project" value="UniProtKB-UniRule"/>
</dbReference>
<dbReference type="Pfam" id="PF02283">
    <property type="entry name" value="CobU"/>
    <property type="match status" value="1"/>
</dbReference>
<evidence type="ECO:0000256" key="5">
    <source>
        <dbReference type="ARBA" id="ARBA00004692"/>
    </source>
</evidence>
<feature type="binding site" evidence="16">
    <location>
        <begin position="7"/>
        <end position="14"/>
    </location>
    <ligand>
        <name>GTP</name>
        <dbReference type="ChEBI" id="CHEBI:37565"/>
    </ligand>
</feature>
<feature type="binding site" evidence="16">
    <location>
        <position position="88"/>
    </location>
    <ligand>
        <name>GTP</name>
        <dbReference type="ChEBI" id="CHEBI:37565"/>
    </ligand>
</feature>
<evidence type="ECO:0000256" key="10">
    <source>
        <dbReference type="ARBA" id="ARBA00022741"/>
    </source>
</evidence>
<dbReference type="Proteomes" id="UP000254069">
    <property type="component" value="Unassembled WGS sequence"/>
</dbReference>
<evidence type="ECO:0000256" key="9">
    <source>
        <dbReference type="ARBA" id="ARBA00022679"/>
    </source>
</evidence>
<evidence type="ECO:0000256" key="13">
    <source>
        <dbReference type="ARBA" id="ARBA00023134"/>
    </source>
</evidence>
<dbReference type="PANTHER" id="PTHR34848:SF1">
    <property type="entry name" value="BIFUNCTIONAL ADENOSYLCOBALAMIN BIOSYNTHESIS PROTEIN COBU"/>
    <property type="match status" value="1"/>
</dbReference>
<dbReference type="InterPro" id="IPR003203">
    <property type="entry name" value="CobU/CobP"/>
</dbReference>
<dbReference type="NCBIfam" id="NF004469">
    <property type="entry name" value="PRK05800.1"/>
    <property type="match status" value="1"/>
</dbReference>
<keyword evidence="12 14" id="KW-0067">ATP-binding</keyword>
<accession>A0A379Z4G0</accession>
<feature type="binding site" evidence="16">
    <location>
        <position position="66"/>
    </location>
    <ligand>
        <name>GTP</name>
        <dbReference type="ChEBI" id="CHEBI:37565"/>
    </ligand>
</feature>
<dbReference type="InterPro" id="IPR027417">
    <property type="entry name" value="P-loop_NTPase"/>
</dbReference>
<dbReference type="CDD" id="cd00544">
    <property type="entry name" value="CobU"/>
    <property type="match status" value="1"/>
</dbReference>
<comment type="pathway">
    <text evidence="5 14">Cofactor biosynthesis; adenosylcobalamin biosynthesis; adenosylcobalamin from cob(II)yrinate a,c-diamide: step 6/7.</text>
</comment>
<evidence type="ECO:0000256" key="7">
    <source>
        <dbReference type="ARBA" id="ARBA00007490"/>
    </source>
</evidence>
<organism evidence="18 19">
    <name type="scientific">Shewanella algae</name>
    <dbReference type="NCBI Taxonomy" id="38313"/>
    <lineage>
        <taxon>Bacteria</taxon>
        <taxon>Pseudomonadati</taxon>
        <taxon>Pseudomonadota</taxon>
        <taxon>Gammaproteobacteria</taxon>
        <taxon>Alteromonadales</taxon>
        <taxon>Shewanellaceae</taxon>
        <taxon>Shewanella</taxon>
    </lineage>
</organism>
<comment type="pathway">
    <text evidence="6 14">Cofactor biosynthesis; adenosylcobalamin biosynthesis; adenosylcobalamin from cob(II)yrinate a,c-diamide: step 5/7.</text>
</comment>
<keyword evidence="8 14" id="KW-0169">Cobalamin biosynthesis</keyword>
<evidence type="ECO:0000313" key="18">
    <source>
        <dbReference type="EMBL" id="SUI54431.1"/>
    </source>
</evidence>
<dbReference type="PIRSF" id="PIRSF006135">
    <property type="entry name" value="CobU"/>
    <property type="match status" value="1"/>
</dbReference>
<dbReference type="RefSeq" id="WP_115389256.1">
    <property type="nucleotide sequence ID" value="NZ_JADZHC010000023.1"/>
</dbReference>
<dbReference type="Gene3D" id="3.40.50.300">
    <property type="entry name" value="P-loop containing nucleotide triphosphate hydrolases"/>
    <property type="match status" value="1"/>
</dbReference>
<dbReference type="EC" id="2.7.7.62" evidence="14"/>
<dbReference type="GO" id="GO:0043752">
    <property type="term" value="F:adenosylcobinamide kinase activity"/>
    <property type="evidence" value="ECO:0007669"/>
    <property type="project" value="UniProtKB-EC"/>
</dbReference>
<evidence type="ECO:0000256" key="14">
    <source>
        <dbReference type="PIRNR" id="PIRNR006135"/>
    </source>
</evidence>
<evidence type="ECO:0000256" key="2">
    <source>
        <dbReference type="ARBA" id="ARBA00000711"/>
    </source>
</evidence>
<keyword evidence="19" id="KW-1185">Reference proteome</keyword>
<dbReference type="PANTHER" id="PTHR34848">
    <property type="match status" value="1"/>
</dbReference>
<feature type="binding site" evidence="16">
    <location>
        <begin position="35"/>
        <end position="37"/>
    </location>
    <ligand>
        <name>GTP</name>
        <dbReference type="ChEBI" id="CHEBI:37565"/>
    </ligand>
</feature>
<evidence type="ECO:0000256" key="12">
    <source>
        <dbReference type="ARBA" id="ARBA00022840"/>
    </source>
</evidence>
<gene>
    <name evidence="18" type="primary">cobP</name>
    <name evidence="18" type="ORF">NCTC10738_00883</name>
</gene>
<evidence type="ECO:0000256" key="15">
    <source>
        <dbReference type="PIRSR" id="PIRSR006135-1"/>
    </source>
</evidence>
<evidence type="ECO:0000256" key="17">
    <source>
        <dbReference type="SAM" id="MobiDB-lite"/>
    </source>
</evidence>
<sequence length="198" mass="20791">MIHLILGGARSGKSGYAERQLADLCPANVRPWYLATAEAADEEMARRIAHHQTARQGGSLEWQLAEVPLDLAKALVQRSGSGAPVLVDCLTLWLSNQLCFGADMACERAALLQAVAGFDGDLLLVSNEVGSGIVPLGELSRRFVDEAGWLNQALAAKADRVTLVVAGLPLALKPVNSDSSGSLGFSASGTSPDQRGKV</sequence>
<comment type="similarity">
    <text evidence="7 14">Belongs to the CobU/CobP family.</text>
</comment>
<evidence type="ECO:0000256" key="16">
    <source>
        <dbReference type="PIRSR" id="PIRSR006135-2"/>
    </source>
</evidence>
<dbReference type="EMBL" id="UGYO01000001">
    <property type="protein sequence ID" value="SUI54431.1"/>
    <property type="molecule type" value="Genomic_DNA"/>
</dbReference>
<dbReference type="AlphaFoldDB" id="A0A379Z4G0"/>
<protein>
    <recommendedName>
        <fullName evidence="14">Bifunctional adenosylcobalamin biosynthesis protein</fullName>
        <ecNumber evidence="14">2.7.1.156</ecNumber>
        <ecNumber evidence="14">2.7.7.62</ecNumber>
    </recommendedName>
</protein>
<comment type="catalytic activity">
    <reaction evidence="2 14">
        <text>adenosylcob(III)inamide phosphate + GTP + H(+) = adenosylcob(III)inamide-GDP + diphosphate</text>
        <dbReference type="Rhea" id="RHEA:22712"/>
        <dbReference type="ChEBI" id="CHEBI:15378"/>
        <dbReference type="ChEBI" id="CHEBI:33019"/>
        <dbReference type="ChEBI" id="CHEBI:37565"/>
        <dbReference type="ChEBI" id="CHEBI:58502"/>
        <dbReference type="ChEBI" id="CHEBI:60487"/>
        <dbReference type="EC" id="2.7.7.62"/>
    </reaction>
</comment>
<dbReference type="EC" id="2.7.1.156" evidence="14"/>
<evidence type="ECO:0000313" key="19">
    <source>
        <dbReference type="Proteomes" id="UP000254069"/>
    </source>
</evidence>
<evidence type="ECO:0000256" key="3">
    <source>
        <dbReference type="ARBA" id="ARBA00001522"/>
    </source>
</evidence>
<feature type="active site" description="GMP-histidine intermediate" evidence="15">
    <location>
        <position position="51"/>
    </location>
</feature>
<evidence type="ECO:0000256" key="11">
    <source>
        <dbReference type="ARBA" id="ARBA00022777"/>
    </source>
</evidence>
<comment type="catalytic activity">
    <reaction evidence="1 14">
        <text>adenosylcob(III)inamide + ATP = adenosylcob(III)inamide phosphate + ADP + H(+)</text>
        <dbReference type="Rhea" id="RHEA:15769"/>
        <dbReference type="ChEBI" id="CHEBI:2480"/>
        <dbReference type="ChEBI" id="CHEBI:15378"/>
        <dbReference type="ChEBI" id="CHEBI:30616"/>
        <dbReference type="ChEBI" id="CHEBI:58502"/>
        <dbReference type="ChEBI" id="CHEBI:456216"/>
        <dbReference type="EC" id="2.7.1.156"/>
    </reaction>
</comment>
<keyword evidence="13 14" id="KW-0342">GTP-binding</keyword>
<reference evidence="18 19" key="1">
    <citation type="submission" date="2018-06" db="EMBL/GenBank/DDBJ databases">
        <authorList>
            <consortium name="Pathogen Informatics"/>
            <person name="Doyle S."/>
        </authorList>
    </citation>
    <scope>NUCLEOTIDE SEQUENCE [LARGE SCALE GENOMIC DNA]</scope>
    <source>
        <strain evidence="18 19">NCTC10738</strain>
    </source>
</reference>
<evidence type="ECO:0000256" key="4">
    <source>
        <dbReference type="ARBA" id="ARBA00003889"/>
    </source>
</evidence>
<proteinExistence type="inferred from homology"/>
<keyword evidence="9 14" id="KW-0808">Transferase</keyword>
<dbReference type="GO" id="GO:0005525">
    <property type="term" value="F:GTP binding"/>
    <property type="evidence" value="ECO:0007669"/>
    <property type="project" value="UniProtKB-UniRule"/>
</dbReference>
<dbReference type="GO" id="GO:0008820">
    <property type="term" value="F:cobinamide phosphate guanylyltransferase activity"/>
    <property type="evidence" value="ECO:0007669"/>
    <property type="project" value="UniProtKB-UniRule"/>
</dbReference>
<keyword evidence="11 14" id="KW-0418">Kinase</keyword>
<feature type="compositionally biased region" description="Low complexity" evidence="17">
    <location>
        <begin position="178"/>
        <end position="191"/>
    </location>
</feature>
<feature type="region of interest" description="Disordered" evidence="17">
    <location>
        <begin position="178"/>
        <end position="198"/>
    </location>
</feature>